<accession>A0A329E8Q1</accession>
<name>A0A329E8Q1_VIBDI</name>
<organism evidence="12 13">
    <name type="scientific">Vibrio diazotrophicus</name>
    <dbReference type="NCBI Taxonomy" id="685"/>
    <lineage>
        <taxon>Bacteria</taxon>
        <taxon>Pseudomonadati</taxon>
        <taxon>Pseudomonadota</taxon>
        <taxon>Gammaproteobacteria</taxon>
        <taxon>Vibrionales</taxon>
        <taxon>Vibrionaceae</taxon>
        <taxon>Vibrio</taxon>
    </lineage>
</organism>
<dbReference type="PANTHER" id="PTHR30203:SF20">
    <property type="entry name" value="MULTIDRUG RESISTANCE OUTER MEMBRANE PROTEIN MDTP-RELATED"/>
    <property type="match status" value="1"/>
</dbReference>
<evidence type="ECO:0000256" key="4">
    <source>
        <dbReference type="ARBA" id="ARBA00022692"/>
    </source>
</evidence>
<dbReference type="GO" id="GO:0015562">
    <property type="term" value="F:efflux transmembrane transporter activity"/>
    <property type="evidence" value="ECO:0007669"/>
    <property type="project" value="InterPro"/>
</dbReference>
<comment type="function">
    <text evidence="9">Could be involved in resistance to puromycin, acriflavine and tetraphenylarsonium chloride.</text>
</comment>
<dbReference type="Gene3D" id="2.20.200.10">
    <property type="entry name" value="Outer membrane efflux proteins (OEP)"/>
    <property type="match status" value="1"/>
</dbReference>
<keyword evidence="11" id="KW-0175">Coiled coil</keyword>
<dbReference type="InterPro" id="IPR010131">
    <property type="entry name" value="MdtP/NodT-like"/>
</dbReference>
<evidence type="ECO:0000256" key="10">
    <source>
        <dbReference type="RuleBase" id="RU362097"/>
    </source>
</evidence>
<evidence type="ECO:0000256" key="8">
    <source>
        <dbReference type="ARBA" id="ARBA00023288"/>
    </source>
</evidence>
<keyword evidence="8 10" id="KW-0449">Lipoprotein</keyword>
<evidence type="ECO:0000256" key="7">
    <source>
        <dbReference type="ARBA" id="ARBA00023139"/>
    </source>
</evidence>
<keyword evidence="4 10" id="KW-0812">Transmembrane</keyword>
<dbReference type="NCBIfam" id="TIGR01845">
    <property type="entry name" value="outer_NodT"/>
    <property type="match status" value="1"/>
</dbReference>
<keyword evidence="5" id="KW-0732">Signal</keyword>
<dbReference type="GO" id="GO:0009279">
    <property type="term" value="C:cell outer membrane"/>
    <property type="evidence" value="ECO:0007669"/>
    <property type="project" value="UniProtKB-SubCell"/>
</dbReference>
<evidence type="ECO:0000256" key="1">
    <source>
        <dbReference type="ARBA" id="ARBA00004370"/>
    </source>
</evidence>
<evidence type="ECO:0000256" key="6">
    <source>
        <dbReference type="ARBA" id="ARBA00023136"/>
    </source>
</evidence>
<keyword evidence="7 10" id="KW-0564">Palmitate</keyword>
<evidence type="ECO:0000256" key="2">
    <source>
        <dbReference type="ARBA" id="ARBA00007613"/>
    </source>
</evidence>
<evidence type="ECO:0000256" key="3">
    <source>
        <dbReference type="ARBA" id="ARBA00022452"/>
    </source>
</evidence>
<dbReference type="AlphaFoldDB" id="A0A329E8Q1"/>
<keyword evidence="3 10" id="KW-1134">Transmembrane beta strand</keyword>
<comment type="similarity">
    <text evidence="2 10">Belongs to the outer membrane factor (OMF) (TC 1.B.17) family.</text>
</comment>
<evidence type="ECO:0000256" key="9">
    <source>
        <dbReference type="ARBA" id="ARBA00037313"/>
    </source>
</evidence>
<proteinExistence type="inferred from homology"/>
<gene>
    <name evidence="12" type="ORF">DET48_12053</name>
</gene>
<keyword evidence="6 10" id="KW-0472">Membrane</keyword>
<dbReference type="Pfam" id="PF02321">
    <property type="entry name" value="OEP"/>
    <property type="match status" value="2"/>
</dbReference>
<dbReference type="Proteomes" id="UP000248729">
    <property type="component" value="Unassembled WGS sequence"/>
</dbReference>
<comment type="subcellular location">
    <subcellularLocation>
        <location evidence="10">Cell outer membrane</location>
        <topology evidence="10">Lipid-anchor</topology>
    </subcellularLocation>
    <subcellularLocation>
        <location evidence="1">Membrane</location>
    </subcellularLocation>
</comment>
<sequence>MKRSIQRNEFGFSNLRFSNSKFSKNGNKNVPYFALTLISAALLAGCSVSKNENLPEISQANDYAFKQSLSAAETMAWPTQDWWYRYQDPQLNQLINDAFTGAPSLKMAEARLKNAQGIAQQAGASRSVNVGLAASASETKVSYQYQAATPPRGWNDYGTLTLNFQYDFDFWGKNRASVAAATSELAAAEAEAVSARLMLATAVSNAYAELSRLYANKHTVETALDIRHKTVELLTKRYENGLETLGSVNQAKAIAANVEAEMLGINESIALQKNALAALVGQGPDRALTISEPNIQLDTRYGLPQDAGVGLLGHRADITAARWRAEAAAERVGIAEAMYYPDLSISAFIGYQAFGLNDLFESGNDAGSIGPALYLPLFTGGRLDGQLTSAEARYEEAVSGYNATLTQALHEVADVVTSTQALDARIAKTQEAVDAAEQALKIASNRYQGGLATYLDVLVAEESLLNNQRALVNLQSRAFSLDLALIHALGGGFQTTES</sequence>
<reference evidence="12 13" key="1">
    <citation type="submission" date="2018-06" db="EMBL/GenBank/DDBJ databases">
        <title>Freshwater and sediment microbial communities from various areas in North America, analyzing microbe dynamics in response to fracking.</title>
        <authorList>
            <person name="Lamendella R."/>
        </authorList>
    </citation>
    <scope>NUCLEOTIDE SEQUENCE [LARGE SCALE GENOMIC DNA]</scope>
    <source>
        <strain evidence="12 13">99A</strain>
    </source>
</reference>
<dbReference type="RefSeq" id="WP_373863253.1">
    <property type="nucleotide sequence ID" value="NZ_QLTR01000020.1"/>
</dbReference>
<evidence type="ECO:0000313" key="12">
    <source>
        <dbReference type="EMBL" id="RAS60945.1"/>
    </source>
</evidence>
<dbReference type="PANTHER" id="PTHR30203">
    <property type="entry name" value="OUTER MEMBRANE CATION EFFLUX PROTEIN"/>
    <property type="match status" value="1"/>
</dbReference>
<evidence type="ECO:0000256" key="5">
    <source>
        <dbReference type="ARBA" id="ARBA00022729"/>
    </source>
</evidence>
<dbReference type="EMBL" id="QLTR01000020">
    <property type="protein sequence ID" value="RAS60945.1"/>
    <property type="molecule type" value="Genomic_DNA"/>
</dbReference>
<dbReference type="InterPro" id="IPR003423">
    <property type="entry name" value="OMP_efflux"/>
</dbReference>
<dbReference type="Gene3D" id="1.20.1600.10">
    <property type="entry name" value="Outer membrane efflux proteins (OEP)"/>
    <property type="match status" value="1"/>
</dbReference>
<evidence type="ECO:0000313" key="13">
    <source>
        <dbReference type="Proteomes" id="UP000248729"/>
    </source>
</evidence>
<feature type="coiled-coil region" evidence="11">
    <location>
        <begin position="419"/>
        <end position="446"/>
    </location>
</feature>
<dbReference type="SUPFAM" id="SSF56954">
    <property type="entry name" value="Outer membrane efflux proteins (OEP)"/>
    <property type="match status" value="1"/>
</dbReference>
<comment type="caution">
    <text evidence="12">The sequence shown here is derived from an EMBL/GenBank/DDBJ whole genome shotgun (WGS) entry which is preliminary data.</text>
</comment>
<protein>
    <submittedName>
        <fullName evidence="12">NodT family efflux transporter outer membrane factor (OMF) lipoprotein</fullName>
    </submittedName>
</protein>
<evidence type="ECO:0000256" key="11">
    <source>
        <dbReference type="SAM" id="Coils"/>
    </source>
</evidence>